<dbReference type="PANTHER" id="PTHR11439">
    <property type="entry name" value="GAG-POL-RELATED RETROTRANSPOSON"/>
    <property type="match status" value="1"/>
</dbReference>
<dbReference type="Proteomes" id="UP001454036">
    <property type="component" value="Unassembled WGS sequence"/>
</dbReference>
<gene>
    <name evidence="1" type="ORF">LIER_29112</name>
</gene>
<organism evidence="1 2">
    <name type="scientific">Lithospermum erythrorhizon</name>
    <name type="common">Purple gromwell</name>
    <name type="synonym">Lithospermum officinale var. erythrorhizon</name>
    <dbReference type="NCBI Taxonomy" id="34254"/>
    <lineage>
        <taxon>Eukaryota</taxon>
        <taxon>Viridiplantae</taxon>
        <taxon>Streptophyta</taxon>
        <taxon>Embryophyta</taxon>
        <taxon>Tracheophyta</taxon>
        <taxon>Spermatophyta</taxon>
        <taxon>Magnoliopsida</taxon>
        <taxon>eudicotyledons</taxon>
        <taxon>Gunneridae</taxon>
        <taxon>Pentapetalae</taxon>
        <taxon>asterids</taxon>
        <taxon>lamiids</taxon>
        <taxon>Boraginales</taxon>
        <taxon>Boraginaceae</taxon>
        <taxon>Boraginoideae</taxon>
        <taxon>Lithospermeae</taxon>
        <taxon>Lithospermum</taxon>
    </lineage>
</organism>
<accession>A0AAV3RII3</accession>
<proteinExistence type="predicted"/>
<keyword evidence="2" id="KW-1185">Reference proteome</keyword>
<dbReference type="AlphaFoldDB" id="A0AAV3RII3"/>
<sequence length="163" mass="18324">MKDLEVLKYFLGVEVVRSQEGLFLSQRKYAFDIVSEAGLLGAHPVAFPMEQNHHLGSSTNPWLQDVLSQFLHAPRQDHWVAALRVVKYSKGCPGQGDSPISWKTKKQVTVSHSSTEAEYRSLAAVTYGTIHMSHVPTTEPIADLFTKSLGRKQFEFLLRKLSI</sequence>
<reference evidence="1 2" key="1">
    <citation type="submission" date="2024-01" db="EMBL/GenBank/DDBJ databases">
        <title>The complete chloroplast genome sequence of Lithospermum erythrorhizon: insights into the phylogenetic relationship among Boraginaceae species and the maternal lineages of purple gromwells.</title>
        <authorList>
            <person name="Okada T."/>
            <person name="Watanabe K."/>
        </authorList>
    </citation>
    <scope>NUCLEOTIDE SEQUENCE [LARGE SCALE GENOMIC DNA]</scope>
</reference>
<evidence type="ECO:0008006" key="3">
    <source>
        <dbReference type="Google" id="ProtNLM"/>
    </source>
</evidence>
<dbReference type="PANTHER" id="PTHR11439:SF470">
    <property type="entry name" value="CYSTEINE-RICH RLK (RECEPTOR-LIKE PROTEIN KINASE) 8"/>
    <property type="match status" value="1"/>
</dbReference>
<protein>
    <recommendedName>
        <fullName evidence="3">Reverse transcriptase Ty1/copia-type domain-containing protein</fullName>
    </recommendedName>
</protein>
<name>A0AAV3RII3_LITER</name>
<evidence type="ECO:0000313" key="2">
    <source>
        <dbReference type="Proteomes" id="UP001454036"/>
    </source>
</evidence>
<comment type="caution">
    <text evidence="1">The sequence shown here is derived from an EMBL/GenBank/DDBJ whole genome shotgun (WGS) entry which is preliminary data.</text>
</comment>
<evidence type="ECO:0000313" key="1">
    <source>
        <dbReference type="EMBL" id="GAA0176050.1"/>
    </source>
</evidence>
<dbReference type="EMBL" id="BAABME010009915">
    <property type="protein sequence ID" value="GAA0176050.1"/>
    <property type="molecule type" value="Genomic_DNA"/>
</dbReference>